<dbReference type="InterPro" id="IPR011009">
    <property type="entry name" value="Kinase-like_dom_sf"/>
</dbReference>
<dbReference type="Pfam" id="PF07714">
    <property type="entry name" value="PK_Tyr_Ser-Thr"/>
    <property type="match status" value="1"/>
</dbReference>
<keyword evidence="1" id="KW-0723">Serine/threonine-protein kinase</keyword>
<evidence type="ECO:0000256" key="4">
    <source>
        <dbReference type="ARBA" id="ARBA00022777"/>
    </source>
</evidence>
<keyword evidence="3" id="KW-0547">Nucleotide-binding</keyword>
<dbReference type="SUPFAM" id="SSF56112">
    <property type="entry name" value="Protein kinase-like (PK-like)"/>
    <property type="match status" value="1"/>
</dbReference>
<protein>
    <submittedName>
        <fullName evidence="7">Cysteine-rich receptor-like protein kinase</fullName>
    </submittedName>
</protein>
<dbReference type="GO" id="GO:0005886">
    <property type="term" value="C:plasma membrane"/>
    <property type="evidence" value="ECO:0007669"/>
    <property type="project" value="TreeGrafter"/>
</dbReference>
<evidence type="ECO:0000256" key="2">
    <source>
        <dbReference type="ARBA" id="ARBA00022679"/>
    </source>
</evidence>
<evidence type="ECO:0000256" key="3">
    <source>
        <dbReference type="ARBA" id="ARBA00022741"/>
    </source>
</evidence>
<reference evidence="7 8" key="1">
    <citation type="submission" date="2020-06" db="EMBL/GenBank/DDBJ databases">
        <title>Transcriptomic and genomic resources for Thalictrum thalictroides and T. hernandezii: Facilitating candidate gene discovery in an emerging model plant lineage.</title>
        <authorList>
            <person name="Arias T."/>
            <person name="Riano-Pachon D.M."/>
            <person name="Di Stilio V.S."/>
        </authorList>
    </citation>
    <scope>NUCLEOTIDE SEQUENCE [LARGE SCALE GENOMIC DNA]</scope>
    <source>
        <strain evidence="8">cv. WT478/WT964</strain>
        <tissue evidence="7">Leaves</tissue>
    </source>
</reference>
<accession>A0A7J6VUS0</accession>
<dbReference type="PANTHER" id="PTHR27002">
    <property type="entry name" value="RECEPTOR-LIKE SERINE/THREONINE-PROTEIN KINASE SD1-8"/>
    <property type="match status" value="1"/>
</dbReference>
<dbReference type="AlphaFoldDB" id="A0A7J6VUS0"/>
<feature type="domain" description="Serine-threonine/tyrosine-protein kinase catalytic" evidence="6">
    <location>
        <begin position="13"/>
        <end position="76"/>
    </location>
</feature>
<evidence type="ECO:0000313" key="8">
    <source>
        <dbReference type="Proteomes" id="UP000554482"/>
    </source>
</evidence>
<evidence type="ECO:0000256" key="5">
    <source>
        <dbReference type="ARBA" id="ARBA00022840"/>
    </source>
</evidence>
<keyword evidence="5" id="KW-0067">ATP-binding</keyword>
<dbReference type="PANTHER" id="PTHR27002:SF181">
    <property type="entry name" value="RECEPTOR-LIKE SERINE_THREONINE-PROTEIN KINASE"/>
    <property type="match status" value="1"/>
</dbReference>
<keyword evidence="2" id="KW-0808">Transferase</keyword>
<name>A0A7J6VUS0_THATH</name>
<dbReference type="GO" id="GO:0004674">
    <property type="term" value="F:protein serine/threonine kinase activity"/>
    <property type="evidence" value="ECO:0007669"/>
    <property type="project" value="UniProtKB-KW"/>
</dbReference>
<comment type="caution">
    <text evidence="7">The sequence shown here is derived from an EMBL/GenBank/DDBJ whole genome shotgun (WGS) entry which is preliminary data.</text>
</comment>
<gene>
    <name evidence="7" type="ORF">FRX31_022077</name>
</gene>
<dbReference type="Gene3D" id="1.10.510.10">
    <property type="entry name" value="Transferase(Phosphotransferase) domain 1"/>
    <property type="match status" value="1"/>
</dbReference>
<keyword evidence="7" id="KW-0675">Receptor</keyword>
<proteinExistence type="predicted"/>
<evidence type="ECO:0000259" key="6">
    <source>
        <dbReference type="Pfam" id="PF07714"/>
    </source>
</evidence>
<dbReference type="OrthoDB" id="909846at2759"/>
<evidence type="ECO:0000256" key="1">
    <source>
        <dbReference type="ARBA" id="ARBA00022527"/>
    </source>
</evidence>
<organism evidence="7 8">
    <name type="scientific">Thalictrum thalictroides</name>
    <name type="common">Rue-anemone</name>
    <name type="synonym">Anemone thalictroides</name>
    <dbReference type="NCBI Taxonomy" id="46969"/>
    <lineage>
        <taxon>Eukaryota</taxon>
        <taxon>Viridiplantae</taxon>
        <taxon>Streptophyta</taxon>
        <taxon>Embryophyta</taxon>
        <taxon>Tracheophyta</taxon>
        <taxon>Spermatophyta</taxon>
        <taxon>Magnoliopsida</taxon>
        <taxon>Ranunculales</taxon>
        <taxon>Ranunculaceae</taxon>
        <taxon>Thalictroideae</taxon>
        <taxon>Thalictrum</taxon>
    </lineage>
</organism>
<evidence type="ECO:0000313" key="7">
    <source>
        <dbReference type="EMBL" id="KAF5188338.1"/>
    </source>
</evidence>
<keyword evidence="8" id="KW-1185">Reference proteome</keyword>
<sequence length="105" mass="12217">MQLLFFLTPYSGYMSPEYLMDGHFSVKSDVFSFGVLVLEIISGKKNRGFCHPDHELNLLGHAWRLWNEDKAIELVDEVISDTGFSQEDFIMKKENYKLEEDHKGL</sequence>
<dbReference type="EMBL" id="JABWDY010026916">
    <property type="protein sequence ID" value="KAF5188338.1"/>
    <property type="molecule type" value="Genomic_DNA"/>
</dbReference>
<keyword evidence="4 7" id="KW-0418">Kinase</keyword>
<dbReference type="Proteomes" id="UP000554482">
    <property type="component" value="Unassembled WGS sequence"/>
</dbReference>
<dbReference type="InterPro" id="IPR001245">
    <property type="entry name" value="Ser-Thr/Tyr_kinase_cat_dom"/>
</dbReference>
<dbReference type="GO" id="GO:0005524">
    <property type="term" value="F:ATP binding"/>
    <property type="evidence" value="ECO:0007669"/>
    <property type="project" value="UniProtKB-KW"/>
</dbReference>